<sequence>MMNTFRLYATRITLLSILAGFSSICHAQLHWRPSAKHNDSLPASIRVYETTDSLDGHPFRAYYLKASALDKSISFDSRTGNGKRYTPAEYAAMETGKVYAVVNTTFFSFADNSSLNMVVSKGKTIAHNLVIDTIKTFDGRPEIIYPTQGVFGILPDGRPDIAWVYPAGKNKEAYAYDAPNAPQNGVWTKPTTKSGKRWKVVEAAGGAPVLLPYVSSVPENRFAWHELDKHPRTAIGYTADNEVIILAVEGRHAGVADGATLLQLARIMRELGCVEALNLDGGGSTTLWAGGQATIQPSDKKGPRPVPAVLLIKARDNN</sequence>
<dbReference type="PANTHER" id="PTHR40446">
    <property type="entry name" value="N-ACETYLGLUCOSAMINE-1-PHOSPHODIESTER ALPHA-N-ACETYLGLUCOSAMINIDASE"/>
    <property type="match status" value="1"/>
</dbReference>
<evidence type="ECO:0000259" key="2">
    <source>
        <dbReference type="Pfam" id="PF09992"/>
    </source>
</evidence>
<dbReference type="InterPro" id="IPR018711">
    <property type="entry name" value="NAGPA"/>
</dbReference>
<accession>A0A5B2VKE5</accession>
<dbReference type="Pfam" id="PF09992">
    <property type="entry name" value="NAGPA"/>
    <property type="match status" value="1"/>
</dbReference>
<dbReference type="GO" id="GO:0016798">
    <property type="term" value="F:hydrolase activity, acting on glycosyl bonds"/>
    <property type="evidence" value="ECO:0007669"/>
    <property type="project" value="UniProtKB-KW"/>
</dbReference>
<keyword evidence="4" id="KW-1185">Reference proteome</keyword>
<feature type="signal peptide" evidence="1">
    <location>
        <begin position="1"/>
        <end position="27"/>
    </location>
</feature>
<keyword evidence="1" id="KW-0732">Signal</keyword>
<dbReference type="Proteomes" id="UP000324611">
    <property type="component" value="Unassembled WGS sequence"/>
</dbReference>
<keyword evidence="3" id="KW-0326">Glycosidase</keyword>
<name>A0A5B2VKE5_9BACT</name>
<gene>
    <name evidence="3" type="ORF">F0L74_24010</name>
</gene>
<comment type="caution">
    <text evidence="3">The sequence shown here is derived from an EMBL/GenBank/DDBJ whole genome shotgun (WGS) entry which is preliminary data.</text>
</comment>
<reference evidence="3 4" key="1">
    <citation type="submission" date="2019-09" db="EMBL/GenBank/DDBJ databases">
        <title>Chitinophaga ginsengihumi sp. nov., isolated from soil of ginseng rhizosphere.</title>
        <authorList>
            <person name="Lee J."/>
        </authorList>
    </citation>
    <scope>NUCLEOTIDE SEQUENCE [LARGE SCALE GENOMIC DNA]</scope>
    <source>
        <strain evidence="3 4">BN140078</strain>
    </source>
</reference>
<proteinExistence type="predicted"/>
<feature type="domain" description="Phosphodiester glycosidase" evidence="2">
    <location>
        <begin position="97"/>
        <end position="312"/>
    </location>
</feature>
<evidence type="ECO:0000256" key="1">
    <source>
        <dbReference type="SAM" id="SignalP"/>
    </source>
</evidence>
<feature type="chain" id="PRO_5022750012" evidence="1">
    <location>
        <begin position="28"/>
        <end position="318"/>
    </location>
</feature>
<organism evidence="3 4">
    <name type="scientific">Chitinophaga agrisoli</name>
    <dbReference type="NCBI Taxonomy" id="2607653"/>
    <lineage>
        <taxon>Bacteria</taxon>
        <taxon>Pseudomonadati</taxon>
        <taxon>Bacteroidota</taxon>
        <taxon>Chitinophagia</taxon>
        <taxon>Chitinophagales</taxon>
        <taxon>Chitinophagaceae</taxon>
        <taxon>Chitinophaga</taxon>
    </lineage>
</organism>
<dbReference type="EMBL" id="VUOC01000004">
    <property type="protein sequence ID" value="KAA2239274.1"/>
    <property type="molecule type" value="Genomic_DNA"/>
</dbReference>
<dbReference type="AlphaFoldDB" id="A0A5B2VKE5"/>
<reference evidence="3 4" key="2">
    <citation type="submission" date="2019-09" db="EMBL/GenBank/DDBJ databases">
        <authorList>
            <person name="Jin C."/>
        </authorList>
    </citation>
    <scope>NUCLEOTIDE SEQUENCE [LARGE SCALE GENOMIC DNA]</scope>
    <source>
        <strain evidence="3 4">BN140078</strain>
    </source>
</reference>
<protein>
    <submittedName>
        <fullName evidence="3">Phosphodiester glycosidase family protein</fullName>
    </submittedName>
</protein>
<evidence type="ECO:0000313" key="4">
    <source>
        <dbReference type="Proteomes" id="UP000324611"/>
    </source>
</evidence>
<dbReference type="PANTHER" id="PTHR40446:SF2">
    <property type="entry name" value="N-ACETYLGLUCOSAMINE-1-PHOSPHODIESTER ALPHA-N-ACETYLGLUCOSAMINIDASE"/>
    <property type="match status" value="1"/>
</dbReference>
<evidence type="ECO:0000313" key="3">
    <source>
        <dbReference type="EMBL" id="KAA2239274.1"/>
    </source>
</evidence>
<keyword evidence="3" id="KW-0378">Hydrolase</keyword>
<dbReference type="RefSeq" id="WP_149840453.1">
    <property type="nucleotide sequence ID" value="NZ_VUOC01000004.1"/>
</dbReference>